<comment type="caution">
    <text evidence="2">The sequence shown here is derived from an EMBL/GenBank/DDBJ whole genome shotgun (WGS) entry which is preliminary data.</text>
</comment>
<accession>A0A8X6EXB9</accession>
<protein>
    <recommendedName>
        <fullName evidence="4">Secreted protein</fullName>
    </recommendedName>
</protein>
<gene>
    <name evidence="2" type="ORF">TNCT_664411</name>
</gene>
<evidence type="ECO:0000256" key="1">
    <source>
        <dbReference type="SAM" id="SignalP"/>
    </source>
</evidence>
<evidence type="ECO:0000313" key="3">
    <source>
        <dbReference type="Proteomes" id="UP000887116"/>
    </source>
</evidence>
<dbReference type="Proteomes" id="UP000887116">
    <property type="component" value="Unassembled WGS sequence"/>
</dbReference>
<dbReference type="EMBL" id="BMAO01019919">
    <property type="protein sequence ID" value="GFQ63832.1"/>
    <property type="molecule type" value="Genomic_DNA"/>
</dbReference>
<feature type="signal peptide" evidence="1">
    <location>
        <begin position="1"/>
        <end position="24"/>
    </location>
</feature>
<keyword evidence="3" id="KW-1185">Reference proteome</keyword>
<keyword evidence="1" id="KW-0732">Signal</keyword>
<organism evidence="2 3">
    <name type="scientific">Trichonephila clavata</name>
    <name type="common">Joro spider</name>
    <name type="synonym">Nephila clavata</name>
    <dbReference type="NCBI Taxonomy" id="2740835"/>
    <lineage>
        <taxon>Eukaryota</taxon>
        <taxon>Metazoa</taxon>
        <taxon>Ecdysozoa</taxon>
        <taxon>Arthropoda</taxon>
        <taxon>Chelicerata</taxon>
        <taxon>Arachnida</taxon>
        <taxon>Araneae</taxon>
        <taxon>Araneomorphae</taxon>
        <taxon>Entelegynae</taxon>
        <taxon>Araneoidea</taxon>
        <taxon>Nephilidae</taxon>
        <taxon>Trichonephila</taxon>
    </lineage>
</organism>
<dbReference type="AlphaFoldDB" id="A0A8X6EXB9"/>
<evidence type="ECO:0000313" key="2">
    <source>
        <dbReference type="EMBL" id="GFQ63832.1"/>
    </source>
</evidence>
<evidence type="ECO:0008006" key="4">
    <source>
        <dbReference type="Google" id="ProtNLM"/>
    </source>
</evidence>
<feature type="chain" id="PRO_5036445986" description="Secreted protein" evidence="1">
    <location>
        <begin position="25"/>
        <end position="73"/>
    </location>
</feature>
<proteinExistence type="predicted"/>
<sequence>MPSQRKLHMCHLLVNLPLTNWALAKDSQPLRERAAKVEYTILTASTLVKPLDQNMNWSGNSRTGRTVCVWPYP</sequence>
<reference evidence="2" key="1">
    <citation type="submission" date="2020-07" db="EMBL/GenBank/DDBJ databases">
        <title>Multicomponent nature underlies the extraordinary mechanical properties of spider dragline silk.</title>
        <authorList>
            <person name="Kono N."/>
            <person name="Nakamura H."/>
            <person name="Mori M."/>
            <person name="Yoshida Y."/>
            <person name="Ohtoshi R."/>
            <person name="Malay A.D."/>
            <person name="Moran D.A.P."/>
            <person name="Tomita M."/>
            <person name="Numata K."/>
            <person name="Arakawa K."/>
        </authorList>
    </citation>
    <scope>NUCLEOTIDE SEQUENCE</scope>
</reference>
<name>A0A8X6EXB9_TRICU</name>